<evidence type="ECO:0000313" key="2">
    <source>
        <dbReference type="WBParaSite" id="JU765_v2.g67.t1"/>
    </source>
</evidence>
<dbReference type="Proteomes" id="UP000887576">
    <property type="component" value="Unplaced"/>
</dbReference>
<dbReference type="WBParaSite" id="JU765_v2.g67.t1">
    <property type="protein sequence ID" value="JU765_v2.g67.t1"/>
    <property type="gene ID" value="JU765_v2.g67"/>
</dbReference>
<reference evidence="2" key="1">
    <citation type="submission" date="2022-11" db="UniProtKB">
        <authorList>
            <consortium name="WormBaseParasite"/>
        </authorList>
    </citation>
    <scope>IDENTIFICATION</scope>
</reference>
<protein>
    <submittedName>
        <fullName evidence="2">Carnosine N-methyltransferase</fullName>
    </submittedName>
</protein>
<evidence type="ECO:0000313" key="1">
    <source>
        <dbReference type="Proteomes" id="UP000887576"/>
    </source>
</evidence>
<sequence length="147" mass="16724">MNGDSKNHIKGSGEDEELDVPTARAESECAARMISDFRFYLPHIHAMNLREKNAVLSFTPEDQKLINLDQMLERHKEIIVAAQSNQAAVEERFPDHEKRHDVHILVPGVGLARLAWEYMNRGYSVVANEHDLSMIAVANFMLNSKLK</sequence>
<name>A0AC34RGD4_9BILA</name>
<organism evidence="1 2">
    <name type="scientific">Panagrolaimus sp. JU765</name>
    <dbReference type="NCBI Taxonomy" id="591449"/>
    <lineage>
        <taxon>Eukaryota</taxon>
        <taxon>Metazoa</taxon>
        <taxon>Ecdysozoa</taxon>
        <taxon>Nematoda</taxon>
        <taxon>Chromadorea</taxon>
        <taxon>Rhabditida</taxon>
        <taxon>Tylenchina</taxon>
        <taxon>Panagrolaimomorpha</taxon>
        <taxon>Panagrolaimoidea</taxon>
        <taxon>Panagrolaimidae</taxon>
        <taxon>Panagrolaimus</taxon>
    </lineage>
</organism>
<proteinExistence type="predicted"/>
<accession>A0AC34RGD4</accession>